<dbReference type="Gene3D" id="3.40.50.1220">
    <property type="entry name" value="TPP-binding domain"/>
    <property type="match status" value="1"/>
</dbReference>
<comment type="pathway">
    <text evidence="6">Quinol/quinone metabolism; 1,4-dihydroxy-2-naphthoate biosynthesis; 1,4-dihydroxy-2-naphthoate from chorismate: step 2/7.</text>
</comment>
<keyword evidence="5 6" id="KW-0464">Manganese</keyword>
<sequence length="558" mass="64185">MKKYSSKRSIQILAHLFQQYGISDIIISPGSRNAPLAIHFSEIDNFNCYSIVDERSAAFVGIGMAKSEKKPVAITCTSGSAAANYYPAVTEAFYQNVPLLILTADRPTDFVDIFDGQTIRQKDIFHQHSYGDFQLLEDNNENAEDINFEIIKKAIELCFEKQGPVHINIPLEEPLYDLVSELPNFPTVEKTIRKKEYEISPHLVAEWNTSQRIMILVGTRDNSPELENQLLQLVKNHSVVVLSEANSNLYNEKFFKHIDRYIFNFSIEDYKTYAPDLLITIGQNVVSKKVKQFLRSVRPKKHWHLDEIWQPDTYFALTDKIETKPEAFFSKLFNFINLEPSAYYNLWDVLRDKKDSKHLLFLNKVEFSDFYFFNKVSQSVPENYNIHFSNSSAIRYAQLFDFGKRRIYCNRGTSGIDGSTSTAMGFAIKNSNPTLLVTGDLSFLYDINGLWNQYIPPFVRIIIFNNGEGNIFKIIPGPGNANPNTLDEFIATKHHKSAEYLAKHFGFSYVKVEDEPTLDRVLENFFKPDIKPKILEVNTQGKNNADILKSYFEFIKSS</sequence>
<dbReference type="GO" id="GO:0030145">
    <property type="term" value="F:manganese ion binding"/>
    <property type="evidence" value="ECO:0007669"/>
    <property type="project" value="UniProtKB-UniRule"/>
</dbReference>
<dbReference type="PANTHER" id="PTHR42916">
    <property type="entry name" value="2-SUCCINYL-5-ENOLPYRUVYL-6-HYDROXY-3-CYCLOHEXENE-1-CARBOXYLATE SYNTHASE"/>
    <property type="match status" value="1"/>
</dbReference>
<dbReference type="AlphaFoldDB" id="A0A3M7TC52"/>
<keyword evidence="2 6" id="KW-0479">Metal-binding</keyword>
<keyword evidence="3 6" id="KW-0460">Magnesium</keyword>
<evidence type="ECO:0000259" key="7">
    <source>
        <dbReference type="Pfam" id="PF02776"/>
    </source>
</evidence>
<dbReference type="GO" id="GO:0070204">
    <property type="term" value="F:2-succinyl-5-enolpyruvyl-6-hydroxy-3-cyclohexene-1-carboxylic-acid synthase activity"/>
    <property type="evidence" value="ECO:0007669"/>
    <property type="project" value="UniProtKB-UniRule"/>
</dbReference>
<reference evidence="8 9" key="1">
    <citation type="submission" date="2018-08" db="EMBL/GenBank/DDBJ databases">
        <title>Chryseobacterium nematophagum: a novel matrix digesting pathogen of nematodes.</title>
        <authorList>
            <person name="Page A."/>
            <person name="Roberts M."/>
            <person name="Felix M.-A."/>
            <person name="Weir W."/>
        </authorList>
    </citation>
    <scope>NUCLEOTIDE SEQUENCE [LARGE SCALE GENOMIC DNA]</scope>
    <source>
        <strain evidence="8 9">JUb129</strain>
    </source>
</reference>
<dbReference type="RefSeq" id="WP_122635303.1">
    <property type="nucleotide sequence ID" value="NZ_QWIU01000002.1"/>
</dbReference>
<keyword evidence="4 6" id="KW-0786">Thiamine pyrophosphate</keyword>
<dbReference type="EC" id="2.2.1.9" evidence="6"/>
<feature type="domain" description="Thiamine pyrophosphate enzyme N-terminal TPP-binding" evidence="7">
    <location>
        <begin position="11"/>
        <end position="117"/>
    </location>
</feature>
<dbReference type="InterPro" id="IPR004433">
    <property type="entry name" value="MenaQ_synth_MenD"/>
</dbReference>
<dbReference type="HAMAP" id="MF_01659">
    <property type="entry name" value="MenD"/>
    <property type="match status" value="1"/>
</dbReference>
<comment type="similarity">
    <text evidence="6">Belongs to the TPP enzyme family. MenD subfamily.</text>
</comment>
<dbReference type="NCBIfam" id="TIGR00173">
    <property type="entry name" value="menD"/>
    <property type="match status" value="1"/>
</dbReference>
<keyword evidence="1 6" id="KW-0808">Transferase</keyword>
<comment type="function">
    <text evidence="6">Catalyzes the thiamine diphosphate-dependent decarboxylation of 2-oxoglutarate and the subsequent addition of the resulting succinic semialdehyde-thiamine pyrophosphate anion to isochorismate to yield 2-succinyl-5-enolpyruvyl-6-hydroxy-3-cyclohexene-1-carboxylate (SEPHCHC).</text>
</comment>
<dbReference type="UniPathway" id="UPA01057">
    <property type="reaction ID" value="UER00164"/>
</dbReference>
<dbReference type="Proteomes" id="UP000278775">
    <property type="component" value="Unassembled WGS sequence"/>
</dbReference>
<organism evidence="8 9">
    <name type="scientific">Chryseobacterium nematophagum</name>
    <dbReference type="NCBI Taxonomy" id="2305228"/>
    <lineage>
        <taxon>Bacteria</taxon>
        <taxon>Pseudomonadati</taxon>
        <taxon>Bacteroidota</taxon>
        <taxon>Flavobacteriia</taxon>
        <taxon>Flavobacteriales</taxon>
        <taxon>Weeksellaceae</taxon>
        <taxon>Chryseobacterium group</taxon>
        <taxon>Chryseobacterium</taxon>
    </lineage>
</organism>
<evidence type="ECO:0000256" key="4">
    <source>
        <dbReference type="ARBA" id="ARBA00023052"/>
    </source>
</evidence>
<evidence type="ECO:0000256" key="1">
    <source>
        <dbReference type="ARBA" id="ARBA00022679"/>
    </source>
</evidence>
<comment type="cofactor">
    <cofactor evidence="6">
        <name>Mg(2+)</name>
        <dbReference type="ChEBI" id="CHEBI:18420"/>
    </cofactor>
    <cofactor evidence="6">
        <name>Mn(2+)</name>
        <dbReference type="ChEBI" id="CHEBI:29035"/>
    </cofactor>
</comment>
<dbReference type="CDD" id="cd07037">
    <property type="entry name" value="TPP_PYR_MenD"/>
    <property type="match status" value="1"/>
</dbReference>
<dbReference type="OrthoDB" id="9791859at2"/>
<proteinExistence type="inferred from homology"/>
<evidence type="ECO:0000256" key="5">
    <source>
        <dbReference type="ARBA" id="ARBA00023211"/>
    </source>
</evidence>
<dbReference type="Pfam" id="PF02776">
    <property type="entry name" value="TPP_enzyme_N"/>
    <property type="match status" value="1"/>
</dbReference>
<comment type="catalytic activity">
    <reaction evidence="6">
        <text>isochorismate + 2-oxoglutarate + H(+) = 5-enolpyruvoyl-6-hydroxy-2-succinyl-cyclohex-3-ene-1-carboxylate + CO2</text>
        <dbReference type="Rhea" id="RHEA:25593"/>
        <dbReference type="ChEBI" id="CHEBI:15378"/>
        <dbReference type="ChEBI" id="CHEBI:16526"/>
        <dbReference type="ChEBI" id="CHEBI:16810"/>
        <dbReference type="ChEBI" id="CHEBI:29780"/>
        <dbReference type="ChEBI" id="CHEBI:58818"/>
        <dbReference type="EC" id="2.2.1.9"/>
    </reaction>
</comment>
<dbReference type="EMBL" id="QWIU01000002">
    <property type="protein sequence ID" value="RNA61132.1"/>
    <property type="molecule type" value="Genomic_DNA"/>
</dbReference>
<dbReference type="GO" id="GO:0000287">
    <property type="term" value="F:magnesium ion binding"/>
    <property type="evidence" value="ECO:0007669"/>
    <property type="project" value="UniProtKB-UniRule"/>
</dbReference>
<evidence type="ECO:0000313" key="9">
    <source>
        <dbReference type="Proteomes" id="UP000278775"/>
    </source>
</evidence>
<evidence type="ECO:0000256" key="2">
    <source>
        <dbReference type="ARBA" id="ARBA00022723"/>
    </source>
</evidence>
<evidence type="ECO:0000256" key="6">
    <source>
        <dbReference type="HAMAP-Rule" id="MF_01659"/>
    </source>
</evidence>
<dbReference type="GO" id="GO:0009234">
    <property type="term" value="P:menaquinone biosynthetic process"/>
    <property type="evidence" value="ECO:0007669"/>
    <property type="project" value="UniProtKB-UniRule"/>
</dbReference>
<accession>A0A3M7TC52</accession>
<dbReference type="UniPathway" id="UPA00079"/>
<dbReference type="PIRSF" id="PIRSF004983">
    <property type="entry name" value="MenD"/>
    <property type="match status" value="1"/>
</dbReference>
<name>A0A3M7TC52_9FLAO</name>
<dbReference type="InterPro" id="IPR012001">
    <property type="entry name" value="Thiamin_PyroP_enz_TPP-bd_dom"/>
</dbReference>
<comment type="pathway">
    <text evidence="6">Quinol/quinone metabolism; menaquinone biosynthesis.</text>
</comment>
<dbReference type="CDD" id="cd02009">
    <property type="entry name" value="TPP_SHCHC_synthase"/>
    <property type="match status" value="1"/>
</dbReference>
<gene>
    <name evidence="6 8" type="primary">menD</name>
    <name evidence="8" type="ORF">D1631_03870</name>
</gene>
<comment type="subunit">
    <text evidence="6">Homodimer.</text>
</comment>
<comment type="caution">
    <text evidence="8">The sequence shown here is derived from an EMBL/GenBank/DDBJ whole genome shotgun (WGS) entry which is preliminary data.</text>
</comment>
<keyword evidence="6" id="KW-0474">Menaquinone biosynthesis</keyword>
<dbReference type="SUPFAM" id="SSF52518">
    <property type="entry name" value="Thiamin diphosphate-binding fold (THDP-binding)"/>
    <property type="match status" value="2"/>
</dbReference>
<dbReference type="GO" id="GO:0030976">
    <property type="term" value="F:thiamine pyrophosphate binding"/>
    <property type="evidence" value="ECO:0007669"/>
    <property type="project" value="UniProtKB-UniRule"/>
</dbReference>
<dbReference type="PANTHER" id="PTHR42916:SF1">
    <property type="entry name" value="PROTEIN PHYLLO, CHLOROPLASTIC"/>
    <property type="match status" value="1"/>
</dbReference>
<evidence type="ECO:0000256" key="3">
    <source>
        <dbReference type="ARBA" id="ARBA00022842"/>
    </source>
</evidence>
<evidence type="ECO:0000313" key="8">
    <source>
        <dbReference type="EMBL" id="RNA61132.1"/>
    </source>
</evidence>
<dbReference type="InterPro" id="IPR029061">
    <property type="entry name" value="THDP-binding"/>
</dbReference>
<comment type="cofactor">
    <cofactor evidence="6">
        <name>thiamine diphosphate</name>
        <dbReference type="ChEBI" id="CHEBI:58937"/>
    </cofactor>
    <text evidence="6">Binds 1 thiamine pyrophosphate per subunit.</text>
</comment>
<protein>
    <recommendedName>
        <fullName evidence="6">2-succinyl-5-enolpyruvyl-6-hydroxy-3-cyclohexene-1-carboxylate synthase</fullName>
        <shortName evidence="6">SEPHCHC synthase</shortName>
        <ecNumber evidence="6">2.2.1.9</ecNumber>
    </recommendedName>
    <alternativeName>
        <fullName evidence="6">Menaquinone biosynthesis protein MenD</fullName>
    </alternativeName>
</protein>
<dbReference type="Gene3D" id="3.40.50.970">
    <property type="match status" value="2"/>
</dbReference>